<evidence type="ECO:0000313" key="2">
    <source>
        <dbReference type="EMBL" id="APA89183.2"/>
    </source>
</evidence>
<dbReference type="Pfam" id="PF13663">
    <property type="entry name" value="DUF4148"/>
    <property type="match status" value="1"/>
</dbReference>
<name>A0A1I9YSK7_9BURK</name>
<evidence type="ECO:0000256" key="1">
    <source>
        <dbReference type="SAM" id="MobiDB-lite"/>
    </source>
</evidence>
<evidence type="ECO:0000313" key="3">
    <source>
        <dbReference type="Proteomes" id="UP000179860"/>
    </source>
</evidence>
<dbReference type="EMBL" id="CP017562">
    <property type="protein sequence ID" value="APA89183.2"/>
    <property type="molecule type" value="Genomic_DNA"/>
</dbReference>
<proteinExistence type="predicted"/>
<feature type="compositionally biased region" description="Basic and acidic residues" evidence="1">
    <location>
        <begin position="82"/>
        <end position="99"/>
    </location>
</feature>
<dbReference type="Proteomes" id="UP000179860">
    <property type="component" value="Chromosome 2"/>
</dbReference>
<keyword evidence="3" id="KW-1185">Reference proteome</keyword>
<organism evidence="2 3">
    <name type="scientific">Paraburkholderia sprentiae WSM5005</name>
    <dbReference type="NCBI Taxonomy" id="754502"/>
    <lineage>
        <taxon>Bacteria</taxon>
        <taxon>Pseudomonadati</taxon>
        <taxon>Pseudomonadota</taxon>
        <taxon>Betaproteobacteria</taxon>
        <taxon>Burkholderiales</taxon>
        <taxon>Burkholderiaceae</taxon>
        <taxon>Paraburkholderia</taxon>
    </lineage>
</organism>
<dbReference type="KEGG" id="pspw:BJG93_19880"/>
<dbReference type="AlphaFoldDB" id="A0A1I9YSK7"/>
<protein>
    <submittedName>
        <fullName evidence="2">DUF4148 domain-containing protein</fullName>
    </submittedName>
</protein>
<reference evidence="2" key="1">
    <citation type="submission" date="2016-09" db="EMBL/GenBank/DDBJ databases">
        <title>The Complete Genome of Burkholderia sprentiae wsm5005.</title>
        <authorList>
            <person name="De Meyer S."/>
            <person name="Wang P."/>
            <person name="Terpolilli J."/>
        </authorList>
    </citation>
    <scope>NUCLEOTIDE SEQUENCE [LARGE SCALE GENOMIC DNA]</scope>
    <source>
        <strain evidence="2">WSM5005</strain>
    </source>
</reference>
<reference evidence="2" key="2">
    <citation type="submission" date="2021-06" db="EMBL/GenBank/DDBJ databases">
        <authorList>
            <person name="Rogers T.H."/>
            <person name="Ramsay J.P."/>
            <person name="Wang P."/>
            <person name="Terpolilli J."/>
        </authorList>
    </citation>
    <scope>NUCLEOTIDE SEQUENCE</scope>
    <source>
        <strain evidence="2">WSM5005</strain>
    </source>
</reference>
<feature type="region of interest" description="Disordered" evidence="1">
    <location>
        <begin position="45"/>
        <end position="105"/>
    </location>
</feature>
<feature type="compositionally biased region" description="Polar residues" evidence="1">
    <location>
        <begin position="49"/>
        <end position="60"/>
    </location>
</feature>
<accession>A0A1I9YSK7</accession>
<dbReference type="InterPro" id="IPR025421">
    <property type="entry name" value="DUF4148"/>
</dbReference>
<gene>
    <name evidence="2" type="ORF">BJG93_19880</name>
</gene>
<sequence length="105" mass="11064">MPAIGQFKIPIQSNFVEYIEMKPLKVAAPIAAVLAFGYVQAQDMAPATQPANPTASSTDSVGGVAATRSDAGAPMGKTRAQVKHELEQARQSGEFDRLNAEYGGQ</sequence>